<dbReference type="InterPro" id="IPR046335">
    <property type="entry name" value="LacI/GalR-like_sensor"/>
</dbReference>
<protein>
    <submittedName>
        <fullName evidence="5">LacI family DNA-binding transcriptional regulator</fullName>
    </submittedName>
</protein>
<dbReference type="CDD" id="cd01392">
    <property type="entry name" value="HTH_LacI"/>
    <property type="match status" value="1"/>
</dbReference>
<keyword evidence="3" id="KW-0804">Transcription</keyword>
<accession>A0ABW3KCY2</accession>
<dbReference type="GO" id="GO:0003677">
    <property type="term" value="F:DNA binding"/>
    <property type="evidence" value="ECO:0007669"/>
    <property type="project" value="UniProtKB-KW"/>
</dbReference>
<gene>
    <name evidence="5" type="ORF">ACFQ21_29395</name>
</gene>
<comment type="caution">
    <text evidence="5">The sequence shown here is derived from an EMBL/GenBank/DDBJ whole genome shotgun (WGS) entry which is preliminary data.</text>
</comment>
<sequence>MNTQKEITIYDIAEALDLSPATVSRGLKDHPAIKKDTRKKILDKAKELGYQQNLFASNLRRSRSNTIGVIVPRLNSYFMSAVISGMEKVANAAGYNLIISQSTESKEKELANIKTLYNSRVDGLLVSLAYDSEDINHFDLFLNKGIPLIFFDRVFEHPRCTSIVIDNYKAGYEITSHLISQGCKRIAHITGSVIRNVYADRLKGYRHALVDNSIPYDESFVFPCNLSEQAGADVTQRLLEMPELPDGVFAANDTTAVSCIRTLKQAGIKIPEQIAVAGFNNDPLSKVIEPNLTTMNYPGQEMGELAAATLIRKLDNKEGTSLNTIVLHHNMIVRESSLRKKINL</sequence>
<evidence type="ECO:0000256" key="2">
    <source>
        <dbReference type="ARBA" id="ARBA00023125"/>
    </source>
</evidence>
<evidence type="ECO:0000313" key="5">
    <source>
        <dbReference type="EMBL" id="MFD1003476.1"/>
    </source>
</evidence>
<dbReference type="CDD" id="cd06267">
    <property type="entry name" value="PBP1_LacI_sugar_binding-like"/>
    <property type="match status" value="1"/>
</dbReference>
<dbReference type="Pfam" id="PF13377">
    <property type="entry name" value="Peripla_BP_3"/>
    <property type="match status" value="1"/>
</dbReference>
<dbReference type="Gene3D" id="3.40.50.2300">
    <property type="match status" value="2"/>
</dbReference>
<dbReference type="InterPro" id="IPR010982">
    <property type="entry name" value="Lambda_DNA-bd_dom_sf"/>
</dbReference>
<dbReference type="Pfam" id="PF00356">
    <property type="entry name" value="LacI"/>
    <property type="match status" value="1"/>
</dbReference>
<dbReference type="SUPFAM" id="SSF47413">
    <property type="entry name" value="lambda repressor-like DNA-binding domains"/>
    <property type="match status" value="1"/>
</dbReference>
<keyword evidence="2 5" id="KW-0238">DNA-binding</keyword>
<dbReference type="PROSITE" id="PS50932">
    <property type="entry name" value="HTH_LACI_2"/>
    <property type="match status" value="1"/>
</dbReference>
<evidence type="ECO:0000256" key="1">
    <source>
        <dbReference type="ARBA" id="ARBA00023015"/>
    </source>
</evidence>
<feature type="domain" description="HTH lacI-type" evidence="4">
    <location>
        <begin position="7"/>
        <end position="61"/>
    </location>
</feature>
<dbReference type="SUPFAM" id="SSF53822">
    <property type="entry name" value="Periplasmic binding protein-like I"/>
    <property type="match status" value="1"/>
</dbReference>
<dbReference type="RefSeq" id="WP_377586220.1">
    <property type="nucleotide sequence ID" value="NZ_JBHTKA010000016.1"/>
</dbReference>
<organism evidence="5 6">
    <name type="scientific">Ohtaekwangia kribbensis</name>
    <dbReference type="NCBI Taxonomy" id="688913"/>
    <lineage>
        <taxon>Bacteria</taxon>
        <taxon>Pseudomonadati</taxon>
        <taxon>Bacteroidota</taxon>
        <taxon>Cytophagia</taxon>
        <taxon>Cytophagales</taxon>
        <taxon>Fulvivirgaceae</taxon>
        <taxon>Ohtaekwangia</taxon>
    </lineage>
</organism>
<dbReference type="InterPro" id="IPR028082">
    <property type="entry name" value="Peripla_BP_I"/>
</dbReference>
<dbReference type="PANTHER" id="PTHR30146:SF109">
    <property type="entry name" value="HTH-TYPE TRANSCRIPTIONAL REGULATOR GALS"/>
    <property type="match status" value="1"/>
</dbReference>
<dbReference type="Gene3D" id="1.10.260.40">
    <property type="entry name" value="lambda repressor-like DNA-binding domains"/>
    <property type="match status" value="1"/>
</dbReference>
<evidence type="ECO:0000259" key="4">
    <source>
        <dbReference type="PROSITE" id="PS50932"/>
    </source>
</evidence>
<dbReference type="InterPro" id="IPR000843">
    <property type="entry name" value="HTH_LacI"/>
</dbReference>
<name>A0ABW3KCY2_9BACT</name>
<proteinExistence type="predicted"/>
<reference evidence="6" key="1">
    <citation type="journal article" date="2019" name="Int. J. Syst. Evol. Microbiol.">
        <title>The Global Catalogue of Microorganisms (GCM) 10K type strain sequencing project: providing services to taxonomists for standard genome sequencing and annotation.</title>
        <authorList>
            <consortium name="The Broad Institute Genomics Platform"/>
            <consortium name="The Broad Institute Genome Sequencing Center for Infectious Disease"/>
            <person name="Wu L."/>
            <person name="Ma J."/>
        </authorList>
    </citation>
    <scope>NUCLEOTIDE SEQUENCE [LARGE SCALE GENOMIC DNA]</scope>
    <source>
        <strain evidence="6">CCUG 58938</strain>
    </source>
</reference>
<dbReference type="PANTHER" id="PTHR30146">
    <property type="entry name" value="LACI-RELATED TRANSCRIPTIONAL REPRESSOR"/>
    <property type="match status" value="1"/>
</dbReference>
<keyword evidence="6" id="KW-1185">Reference proteome</keyword>
<keyword evidence="1" id="KW-0805">Transcription regulation</keyword>
<dbReference type="EMBL" id="JBHTKA010000016">
    <property type="protein sequence ID" value="MFD1003476.1"/>
    <property type="molecule type" value="Genomic_DNA"/>
</dbReference>
<evidence type="ECO:0000256" key="3">
    <source>
        <dbReference type="ARBA" id="ARBA00023163"/>
    </source>
</evidence>
<dbReference type="Proteomes" id="UP001597112">
    <property type="component" value="Unassembled WGS sequence"/>
</dbReference>
<dbReference type="SMART" id="SM00354">
    <property type="entry name" value="HTH_LACI"/>
    <property type="match status" value="1"/>
</dbReference>
<evidence type="ECO:0000313" key="6">
    <source>
        <dbReference type="Proteomes" id="UP001597112"/>
    </source>
</evidence>